<dbReference type="PANTHER" id="PTHR35807">
    <property type="entry name" value="TRANSCRIPTIONAL REGULATOR REDD-RELATED"/>
    <property type="match status" value="1"/>
</dbReference>
<comment type="caution">
    <text evidence="5">The sequence shown here is derived from an EMBL/GenBank/DDBJ whole genome shotgun (WGS) entry which is preliminary data.</text>
</comment>
<feature type="domain" description="Bacterial transcriptional activator" evidence="4">
    <location>
        <begin position="1"/>
        <end position="106"/>
    </location>
</feature>
<dbReference type="Gene3D" id="1.25.40.10">
    <property type="entry name" value="Tetratricopeptide repeat domain"/>
    <property type="match status" value="1"/>
</dbReference>
<evidence type="ECO:0000256" key="2">
    <source>
        <dbReference type="ARBA" id="ARBA00023163"/>
    </source>
</evidence>
<evidence type="ECO:0000259" key="4">
    <source>
        <dbReference type="SMART" id="SM01043"/>
    </source>
</evidence>
<keyword evidence="1" id="KW-0805">Transcription regulation</keyword>
<dbReference type="CDD" id="cd15831">
    <property type="entry name" value="BTAD"/>
    <property type="match status" value="1"/>
</dbReference>
<dbReference type="InterPro" id="IPR051677">
    <property type="entry name" value="AfsR-DnrI-RedD_regulator"/>
</dbReference>
<protein>
    <submittedName>
        <fullName evidence="5">AfsR/SARP family transcriptional regulator</fullName>
    </submittedName>
</protein>
<feature type="compositionally biased region" description="Polar residues" evidence="3">
    <location>
        <begin position="113"/>
        <end position="128"/>
    </location>
</feature>
<name>A0ABW3CDT5_9ACTN</name>
<dbReference type="InterPro" id="IPR005158">
    <property type="entry name" value="BTAD"/>
</dbReference>
<keyword evidence="2" id="KW-0804">Transcription</keyword>
<dbReference type="Proteomes" id="UP001597083">
    <property type="component" value="Unassembled WGS sequence"/>
</dbReference>
<dbReference type="EMBL" id="JBHTIR010000760">
    <property type="protein sequence ID" value="MFD0851761.1"/>
    <property type="molecule type" value="Genomic_DNA"/>
</dbReference>
<dbReference type="InterPro" id="IPR011990">
    <property type="entry name" value="TPR-like_helical_dom_sf"/>
</dbReference>
<gene>
    <name evidence="5" type="ORF">ACFQ07_05995</name>
</gene>
<feature type="region of interest" description="Disordered" evidence="3">
    <location>
        <begin position="113"/>
        <end position="158"/>
    </location>
</feature>
<accession>A0ABW3CDT5</accession>
<evidence type="ECO:0000313" key="6">
    <source>
        <dbReference type="Proteomes" id="UP001597083"/>
    </source>
</evidence>
<evidence type="ECO:0000256" key="1">
    <source>
        <dbReference type="ARBA" id="ARBA00023015"/>
    </source>
</evidence>
<proteinExistence type="predicted"/>
<sequence length="171" mass="18795">MLAGLHSASLVAGALRWERLQLTAAEETAEVELALGRHQPLIDELTDWVAEYPFNERLRALLMTALIRTGRHRDALEVYSEGRRALREGLDLTPGRELRTLYESILLNGSWRQVPNTSSTPPVPNQHSMPDADVVRSSGGPSGGGMFRAPSGPRGRCCAGAVPRVDRWRSS</sequence>
<organism evidence="5 6">
    <name type="scientific">Actinomadura adrarensis</name>
    <dbReference type="NCBI Taxonomy" id="1819600"/>
    <lineage>
        <taxon>Bacteria</taxon>
        <taxon>Bacillati</taxon>
        <taxon>Actinomycetota</taxon>
        <taxon>Actinomycetes</taxon>
        <taxon>Streptosporangiales</taxon>
        <taxon>Thermomonosporaceae</taxon>
        <taxon>Actinomadura</taxon>
    </lineage>
</organism>
<dbReference type="Pfam" id="PF03704">
    <property type="entry name" value="BTAD"/>
    <property type="match status" value="1"/>
</dbReference>
<reference evidence="6" key="1">
    <citation type="journal article" date="2019" name="Int. J. Syst. Evol. Microbiol.">
        <title>The Global Catalogue of Microorganisms (GCM) 10K type strain sequencing project: providing services to taxonomists for standard genome sequencing and annotation.</title>
        <authorList>
            <consortium name="The Broad Institute Genomics Platform"/>
            <consortium name="The Broad Institute Genome Sequencing Center for Infectious Disease"/>
            <person name="Wu L."/>
            <person name="Ma J."/>
        </authorList>
    </citation>
    <scope>NUCLEOTIDE SEQUENCE [LARGE SCALE GENOMIC DNA]</scope>
    <source>
        <strain evidence="6">JCM 31696</strain>
    </source>
</reference>
<dbReference type="SMART" id="SM01043">
    <property type="entry name" value="BTAD"/>
    <property type="match status" value="1"/>
</dbReference>
<dbReference type="SUPFAM" id="SSF48452">
    <property type="entry name" value="TPR-like"/>
    <property type="match status" value="1"/>
</dbReference>
<evidence type="ECO:0000313" key="5">
    <source>
        <dbReference type="EMBL" id="MFD0851761.1"/>
    </source>
</evidence>
<evidence type="ECO:0000256" key="3">
    <source>
        <dbReference type="SAM" id="MobiDB-lite"/>
    </source>
</evidence>
<dbReference type="PANTHER" id="PTHR35807:SF1">
    <property type="entry name" value="TRANSCRIPTIONAL REGULATOR REDD"/>
    <property type="match status" value="1"/>
</dbReference>
<keyword evidence="6" id="KW-1185">Reference proteome</keyword>
<feature type="non-terminal residue" evidence="5">
    <location>
        <position position="171"/>
    </location>
</feature>